<reference evidence="3" key="1">
    <citation type="submission" date="2016-11" db="UniProtKB">
        <authorList>
            <consortium name="WormBaseParasite"/>
        </authorList>
    </citation>
    <scope>IDENTIFICATION</scope>
</reference>
<proteinExistence type="predicted"/>
<feature type="transmembrane region" description="Helical" evidence="1">
    <location>
        <begin position="134"/>
        <end position="158"/>
    </location>
</feature>
<evidence type="ECO:0000313" key="2">
    <source>
        <dbReference type="Proteomes" id="UP000095282"/>
    </source>
</evidence>
<dbReference type="eggNOG" id="ENOG502TJKS">
    <property type="taxonomic scope" value="Eukaryota"/>
</dbReference>
<dbReference type="AlphaFoldDB" id="A0A1I7TTV7"/>
<dbReference type="Proteomes" id="UP000095282">
    <property type="component" value="Unplaced"/>
</dbReference>
<keyword evidence="2" id="KW-1185">Reference proteome</keyword>
<keyword evidence="1" id="KW-0472">Membrane</keyword>
<dbReference type="WBParaSite" id="Csp11.Scaffold629.g11728.t1">
    <property type="protein sequence ID" value="Csp11.Scaffold629.g11728.t1"/>
    <property type="gene ID" value="Csp11.Scaffold629.g11728"/>
</dbReference>
<dbReference type="InterPro" id="IPR019429">
    <property type="entry name" value="7TM_GPCR_serpentine_rcpt_Sri"/>
</dbReference>
<feature type="transmembrane region" description="Helical" evidence="1">
    <location>
        <begin position="87"/>
        <end position="113"/>
    </location>
</feature>
<keyword evidence="1" id="KW-0812">Transmembrane</keyword>
<accession>A0A1I7TTV7</accession>
<feature type="transmembrane region" description="Helical" evidence="1">
    <location>
        <begin position="27"/>
        <end position="48"/>
    </location>
</feature>
<protein>
    <submittedName>
        <fullName evidence="3">G_PROTEIN_RECEP_F1_2 domain-containing protein</fullName>
    </submittedName>
</protein>
<name>A0A1I7TTV7_9PELO</name>
<evidence type="ECO:0000256" key="1">
    <source>
        <dbReference type="SAM" id="Phobius"/>
    </source>
</evidence>
<dbReference type="PANTHER" id="PTHR45830:SF15">
    <property type="entry name" value="SERPENTINE RECEPTOR, CLASS I"/>
    <property type="match status" value="1"/>
</dbReference>
<dbReference type="Pfam" id="PF10327">
    <property type="entry name" value="7TM_GPCR_Sri"/>
    <property type="match status" value="1"/>
</dbReference>
<evidence type="ECO:0000313" key="3">
    <source>
        <dbReference type="WBParaSite" id="Csp11.Scaffold629.g11728.t1"/>
    </source>
</evidence>
<organism evidence="2 3">
    <name type="scientific">Caenorhabditis tropicalis</name>
    <dbReference type="NCBI Taxonomy" id="1561998"/>
    <lineage>
        <taxon>Eukaryota</taxon>
        <taxon>Metazoa</taxon>
        <taxon>Ecdysozoa</taxon>
        <taxon>Nematoda</taxon>
        <taxon>Chromadorea</taxon>
        <taxon>Rhabditida</taxon>
        <taxon>Rhabditina</taxon>
        <taxon>Rhabditomorpha</taxon>
        <taxon>Rhabditoidea</taxon>
        <taxon>Rhabditidae</taxon>
        <taxon>Peloderinae</taxon>
        <taxon>Caenorhabditis</taxon>
    </lineage>
</organism>
<dbReference type="PANTHER" id="PTHR45830">
    <property type="entry name" value="SERPENTINE RECEPTOR, CLASS I"/>
    <property type="match status" value="1"/>
</dbReference>
<sequence>MECLLLCFEKKHQALARIFDIHVLPKFIRIFLYTSWIVNPFIFFVWFFTLSLPEDQKYNYIMKNAPDLIQDFMELPNFDIYVEDTSFTLFFIGVILAGILLNVLFVSCAYDIFQLMAVIKLQISPKRYQQHREAVISLMVQFGTSTICFIPPFFLAIITMTHIGGAQSK</sequence>
<keyword evidence="1" id="KW-1133">Transmembrane helix</keyword>